<dbReference type="RefSeq" id="WP_089383555.1">
    <property type="nucleotide sequence ID" value="NZ_FZNQ01000002.1"/>
</dbReference>
<proteinExistence type="predicted"/>
<reference evidence="2 3" key="1">
    <citation type="submission" date="2017-06" db="EMBL/GenBank/DDBJ databases">
        <authorList>
            <person name="Kim H.J."/>
            <person name="Triplett B.A."/>
        </authorList>
    </citation>
    <scope>NUCLEOTIDE SEQUENCE [LARGE SCALE GENOMIC DNA]</scope>
    <source>
        <strain evidence="2 3">DSM 8800</strain>
    </source>
</reference>
<organism evidence="2 3">
    <name type="scientific">Halorubrum vacuolatum</name>
    <name type="common">Natronobacterium vacuolatum</name>
    <dbReference type="NCBI Taxonomy" id="63740"/>
    <lineage>
        <taxon>Archaea</taxon>
        <taxon>Methanobacteriati</taxon>
        <taxon>Methanobacteriota</taxon>
        <taxon>Stenosarchaea group</taxon>
        <taxon>Halobacteria</taxon>
        <taxon>Halobacteriales</taxon>
        <taxon>Haloferacaceae</taxon>
        <taxon>Halorubrum</taxon>
    </lineage>
</organism>
<feature type="domain" description="Pyrrolo-quinoline quinone repeat" evidence="1">
    <location>
        <begin position="76"/>
        <end position="177"/>
    </location>
</feature>
<protein>
    <submittedName>
        <fullName evidence="2">PQQ-like domain-containing protein</fullName>
    </submittedName>
</protein>
<dbReference type="InterPro" id="IPR002372">
    <property type="entry name" value="PQQ_rpt_dom"/>
</dbReference>
<dbReference type="InterPro" id="IPR011047">
    <property type="entry name" value="Quinoprotein_ADH-like_sf"/>
</dbReference>
<dbReference type="Pfam" id="PF13360">
    <property type="entry name" value="PQQ_2"/>
    <property type="match status" value="2"/>
</dbReference>
<evidence type="ECO:0000259" key="1">
    <source>
        <dbReference type="Pfam" id="PF13360"/>
    </source>
</evidence>
<gene>
    <name evidence="2" type="ORF">SAMN06264855_10298</name>
</gene>
<dbReference type="EMBL" id="FZNQ01000002">
    <property type="protein sequence ID" value="SNR30730.1"/>
    <property type="molecule type" value="Genomic_DNA"/>
</dbReference>
<keyword evidence="3" id="KW-1185">Reference proteome</keyword>
<dbReference type="Gene3D" id="2.130.10.10">
    <property type="entry name" value="YVTN repeat-like/Quinoprotein amine dehydrogenase"/>
    <property type="match status" value="2"/>
</dbReference>
<dbReference type="OrthoDB" id="221432at2157"/>
<feature type="domain" description="Pyrrolo-quinoline quinone repeat" evidence="1">
    <location>
        <begin position="210"/>
        <end position="408"/>
    </location>
</feature>
<name>A0A238V8J1_HALVU</name>
<evidence type="ECO:0000313" key="2">
    <source>
        <dbReference type="EMBL" id="SNR30730.1"/>
    </source>
</evidence>
<dbReference type="InterPro" id="IPR015943">
    <property type="entry name" value="WD40/YVTN_repeat-like_dom_sf"/>
</dbReference>
<dbReference type="SUPFAM" id="SSF50998">
    <property type="entry name" value="Quinoprotein alcohol dehydrogenase-like"/>
    <property type="match status" value="2"/>
</dbReference>
<dbReference type="Proteomes" id="UP000198397">
    <property type="component" value="Unassembled WGS sequence"/>
</dbReference>
<sequence length="410" mass="41344">MDRRVLFAGLILFAGGAAGVGVAVFAFVGLDADTAGAEIIWESDPAEGDDGTGAVVATVDGDPSVIQPAIDDDAAAIRALDMAGEVAWTVSVPGDVEPDGTSDLVATEMNDEPVIAFTTEAGDLVVLDAADGEARLTVSLGSGSTLAPVATDLTDDGEPEFVVLRDDGTALAIGGDGETFFETEIEGDAALQPLAITGEESAVDDSADADSGTLVDDGIALLTDGDGVQQVTVLDAAGEVVWAEAPEGTTLSWNAADSRRGGIIALGSSDGMLETMEASDGSTRYDVGLQDVPVDVGDADSGRVHVGGVGDIWAVDLLDGEVVWKQQYGGETRVNEPAVGDVTGDGSAEVVAVNRGGEVTAMNRNGEVVLRGDAGSVVVYAAPLFADVTGDGTDETLIVTEDGTVIALAA</sequence>
<evidence type="ECO:0000313" key="3">
    <source>
        <dbReference type="Proteomes" id="UP000198397"/>
    </source>
</evidence>
<dbReference type="AlphaFoldDB" id="A0A238V8J1"/>
<accession>A0A238V8J1</accession>